<keyword evidence="5" id="KW-1185">Reference proteome</keyword>
<dbReference type="NCBIfam" id="TIGR02532">
    <property type="entry name" value="IV_pilin_GFxxxE"/>
    <property type="match status" value="1"/>
</dbReference>
<reference evidence="4 5" key="1">
    <citation type="submission" date="2018-01" db="EMBL/GenBank/DDBJ databases">
        <title>G. obscuriglobus.</title>
        <authorList>
            <person name="Franke J."/>
            <person name="Blomberg W."/>
            <person name="Selmecki A."/>
        </authorList>
    </citation>
    <scope>NUCLEOTIDE SEQUENCE [LARGE SCALE GENOMIC DNA]</scope>
    <source>
        <strain evidence="4 5">DSM 5831</strain>
    </source>
</reference>
<dbReference type="Pfam" id="PF07596">
    <property type="entry name" value="SBP_bac_10"/>
    <property type="match status" value="1"/>
</dbReference>
<feature type="domain" description="DUF1559" evidence="3">
    <location>
        <begin position="58"/>
        <end position="319"/>
    </location>
</feature>
<dbReference type="SUPFAM" id="SSF54523">
    <property type="entry name" value="Pili subunits"/>
    <property type="match status" value="1"/>
</dbReference>
<evidence type="ECO:0000256" key="1">
    <source>
        <dbReference type="SAM" id="MobiDB-lite"/>
    </source>
</evidence>
<name>A0A2Z3GZ82_9BACT</name>
<sequence>MGSVAATETGCGTRRTRFIPRGKHVAQLRRRDGFTLIELLVVIAIIAILIGLLLPAVQKVREAAARMKCQNNLKQVALGLHNYHDSNAAFPNLYRISSGGYTSFMLVLLPYLEQQNLYQAVVNKAVTPANQTVGMNLTDMSSSTGVSATPVSVLLCPSDDVNPAVEPYKPGSVTIYQATTSYKGSSGTGTSGADGALPPPGDASFKPVGPVKIEAITDGTSSTLLVGEFSNRDPNWSKSFWGGFGYPLKSWGSAWSGTGTSWSFAGATGTYPLNYRVPAAGSGAAALWDRIVAFGSSHTGGANMAYADGSVRFLSDGINNFSGGLVALGTRAGGETLAGLDY</sequence>
<feature type="region of interest" description="Disordered" evidence="1">
    <location>
        <begin position="184"/>
        <end position="203"/>
    </location>
</feature>
<dbReference type="Pfam" id="PF07963">
    <property type="entry name" value="N_methyl"/>
    <property type="match status" value="1"/>
</dbReference>
<evidence type="ECO:0000259" key="3">
    <source>
        <dbReference type="Pfam" id="PF07596"/>
    </source>
</evidence>
<accession>A0A2Z3GZ82</accession>
<dbReference type="EMBL" id="CP025958">
    <property type="protein sequence ID" value="AWM39073.1"/>
    <property type="molecule type" value="Genomic_DNA"/>
</dbReference>
<dbReference type="InterPro" id="IPR027558">
    <property type="entry name" value="Pre_pil_HX9DG_C"/>
</dbReference>
<dbReference type="Gene3D" id="3.30.700.10">
    <property type="entry name" value="Glycoprotein, Type 4 Pilin"/>
    <property type="match status" value="1"/>
</dbReference>
<dbReference type="KEGG" id="gog:C1280_20190"/>
<dbReference type="InterPro" id="IPR012902">
    <property type="entry name" value="N_methyl_site"/>
</dbReference>
<feature type="transmembrane region" description="Helical" evidence="2">
    <location>
        <begin position="36"/>
        <end position="57"/>
    </location>
</feature>
<dbReference type="PANTHER" id="PTHR30093">
    <property type="entry name" value="GENERAL SECRETION PATHWAY PROTEIN G"/>
    <property type="match status" value="1"/>
</dbReference>
<evidence type="ECO:0000256" key="2">
    <source>
        <dbReference type="SAM" id="Phobius"/>
    </source>
</evidence>
<dbReference type="OrthoDB" id="255848at2"/>
<evidence type="ECO:0000313" key="4">
    <source>
        <dbReference type="EMBL" id="AWM39073.1"/>
    </source>
</evidence>
<gene>
    <name evidence="4" type="ORF">C1280_20190</name>
</gene>
<dbReference type="Proteomes" id="UP000245802">
    <property type="component" value="Chromosome"/>
</dbReference>
<dbReference type="NCBIfam" id="TIGR04294">
    <property type="entry name" value="pre_pil_HX9DG"/>
    <property type="match status" value="1"/>
</dbReference>
<dbReference type="InterPro" id="IPR045584">
    <property type="entry name" value="Pilin-like"/>
</dbReference>
<keyword evidence="2" id="KW-1133">Transmembrane helix</keyword>
<keyword evidence="2" id="KW-0472">Membrane</keyword>
<proteinExistence type="predicted"/>
<keyword evidence="2" id="KW-0812">Transmembrane</keyword>
<dbReference type="PANTHER" id="PTHR30093:SF2">
    <property type="entry name" value="TYPE II SECRETION SYSTEM PROTEIN H"/>
    <property type="match status" value="1"/>
</dbReference>
<organism evidence="4 5">
    <name type="scientific">Gemmata obscuriglobus</name>
    <dbReference type="NCBI Taxonomy" id="114"/>
    <lineage>
        <taxon>Bacteria</taxon>
        <taxon>Pseudomonadati</taxon>
        <taxon>Planctomycetota</taxon>
        <taxon>Planctomycetia</taxon>
        <taxon>Gemmatales</taxon>
        <taxon>Gemmataceae</taxon>
        <taxon>Gemmata</taxon>
    </lineage>
</organism>
<evidence type="ECO:0000313" key="5">
    <source>
        <dbReference type="Proteomes" id="UP000245802"/>
    </source>
</evidence>
<dbReference type="InterPro" id="IPR011453">
    <property type="entry name" value="DUF1559"/>
</dbReference>
<dbReference type="AlphaFoldDB" id="A0A2Z3GZ82"/>
<protein>
    <submittedName>
        <fullName evidence="4">DUF1559 domain-containing protein</fullName>
    </submittedName>
</protein>